<dbReference type="EMBL" id="CP053452">
    <property type="protein sequence ID" value="QJX00038.1"/>
    <property type="molecule type" value="Genomic_DNA"/>
</dbReference>
<keyword evidence="1" id="KW-0175">Coiled coil</keyword>
<dbReference type="KEGG" id="ftj:FTUN_4531"/>
<feature type="compositionally biased region" description="Basic and acidic residues" evidence="2">
    <location>
        <begin position="88"/>
        <end position="98"/>
    </location>
</feature>
<reference evidence="20" key="1">
    <citation type="submission" date="2020-05" db="EMBL/GenBank/DDBJ databases">
        <title>Frigoriglobus tundricola gen. nov., sp. nov., a psychrotolerant cellulolytic planctomycete of the family Gemmataceae with two divergent copies of 16S rRNA gene.</title>
        <authorList>
            <person name="Kulichevskaya I.S."/>
            <person name="Ivanova A.A."/>
            <person name="Naumoff D.G."/>
            <person name="Beletsky A.V."/>
            <person name="Rijpstra W.I.C."/>
            <person name="Sinninghe Damste J.S."/>
            <person name="Mardanov A.V."/>
            <person name="Ravin N.V."/>
            <person name="Dedysh S.N."/>
        </authorList>
    </citation>
    <scope>NUCLEOTIDE SEQUENCE [LARGE SCALE GENOMIC DNA]</scope>
    <source>
        <strain evidence="8 20">PL17</strain>
    </source>
</reference>
<dbReference type="KEGG" id="ftj:FTUN_1970"/>
<evidence type="ECO:0000313" key="8">
    <source>
        <dbReference type="EMBL" id="QJW95815.1"/>
    </source>
</evidence>
<dbReference type="AlphaFoldDB" id="A0A6M5YRE9"/>
<evidence type="ECO:0000313" key="20">
    <source>
        <dbReference type="Proteomes" id="UP000503447"/>
    </source>
</evidence>
<feature type="domain" description="DUF6444" evidence="4">
    <location>
        <begin position="22"/>
        <end position="92"/>
    </location>
</feature>
<sequence>MTPVPQPPELPSDLPPQVVAYIRILEATIAELTAQVTGLTTRVAELEARLNQNSTNSSKPPSSDAPHVKPAPPKPPSGKRRGGQPGHPKAERTLLPPDEIRALKPSTCRDCAHPLTGDDPQPAVHQVHEIPVITPHVTEYRCHRLRCPHCGTTTAATVPAEAATGYGPRAQAVAAVLTGSCRLGKRGTSQLFADLFGLPLSPAMVCKLQHRTAEALKPVAEDALIYTRGQPANVDETGWTQGRKRAWLWVAVTTFVVAFLIRKTRGRSAFDDLRAGSTAVHTTDRYPVYTHLSKHTRQLCWAHLRRDFQAMIDRGGSGTAIGAALLASSDALFEHWYRVRDGTLARSTFRSNYVPELRHQIGEHLRTGAACGCAKTAATCGDLLAVEASLWTFARVVGVEPTNNAAEREVRHAVCWRKTSFGTDSERGSRFVERILTVLASCRRQNRNVLAFLTDAIRAHRNGEPAPTLLPA</sequence>
<keyword evidence="20" id="KW-1185">Reference proteome</keyword>
<evidence type="ECO:0000313" key="19">
    <source>
        <dbReference type="EMBL" id="QJX00839.1"/>
    </source>
</evidence>
<feature type="domain" description="Transposase IS66 central" evidence="3">
    <location>
        <begin position="182"/>
        <end position="429"/>
    </location>
</feature>
<protein>
    <submittedName>
        <fullName evidence="13">Uncharacterized protein</fullName>
    </submittedName>
</protein>
<dbReference type="RefSeq" id="WP_171469279.1">
    <property type="nucleotide sequence ID" value="NZ_CP053452.2"/>
</dbReference>
<reference evidence="13" key="2">
    <citation type="submission" date="2020-07" db="EMBL/GenBank/DDBJ databases">
        <title>Frigoriglobus tundricola gen. nov., sp. nov., a psychrotolerant cellulolytic planctomycete of the family Gemmataceae with two divergent copies of 16S rRNA gene.</title>
        <authorList>
            <person name="Kulichevskaya I.S."/>
            <person name="Ivanova A.A."/>
            <person name="Naumoff D.G."/>
            <person name="Beletsky A.V."/>
            <person name="Rijpstra W.I.C."/>
            <person name="Sinninghe Damste J.S."/>
            <person name="Mardanov A.V."/>
            <person name="Ravin N.V."/>
            <person name="Dedysh S.N."/>
        </authorList>
    </citation>
    <scope>NUCLEOTIDE SEQUENCE</scope>
    <source>
        <strain evidence="13 20">PL17</strain>
    </source>
</reference>
<dbReference type="EMBL" id="CP053452">
    <property type="protein sequence ID" value="QJW98144.1"/>
    <property type="molecule type" value="Genomic_DNA"/>
</dbReference>
<dbReference type="KEGG" id="ftj:FTUN_8477"/>
<evidence type="ECO:0000313" key="9">
    <source>
        <dbReference type="EMBL" id="QJW95834.1"/>
    </source>
</evidence>
<feature type="compositionally biased region" description="Polar residues" evidence="2">
    <location>
        <begin position="50"/>
        <end position="61"/>
    </location>
</feature>
<dbReference type="InterPro" id="IPR045618">
    <property type="entry name" value="DUF6444"/>
</dbReference>
<evidence type="ECO:0000313" key="18">
    <source>
        <dbReference type="EMBL" id="QJX00759.1"/>
    </source>
</evidence>
<dbReference type="EMBL" id="CP053452">
    <property type="protein sequence ID" value="QJW93876.1"/>
    <property type="molecule type" value="Genomic_DNA"/>
</dbReference>
<dbReference type="KEGG" id="ftj:FTUN_3388"/>
<evidence type="ECO:0000313" key="15">
    <source>
        <dbReference type="EMBL" id="QJW98144.1"/>
    </source>
</evidence>
<dbReference type="EMBL" id="CP053452">
    <property type="protein sequence ID" value="QJX00759.1"/>
    <property type="molecule type" value="Genomic_DNA"/>
</dbReference>
<dbReference type="KEGG" id="ftj:FTUN_7661"/>
<evidence type="ECO:0000259" key="3">
    <source>
        <dbReference type="Pfam" id="PF03050"/>
    </source>
</evidence>
<feature type="region of interest" description="Disordered" evidence="2">
    <location>
        <begin position="50"/>
        <end position="98"/>
    </location>
</feature>
<dbReference type="EMBL" id="CP053452">
    <property type="protein sequence ID" value="QJX00839.1"/>
    <property type="molecule type" value="Genomic_DNA"/>
</dbReference>
<evidence type="ECO:0000313" key="6">
    <source>
        <dbReference type="EMBL" id="QJW93876.1"/>
    </source>
</evidence>
<evidence type="ECO:0000313" key="5">
    <source>
        <dbReference type="EMBL" id="QJW92987.1"/>
    </source>
</evidence>
<dbReference type="KEGG" id="ftj:FTUN_3445"/>
<dbReference type="EMBL" id="CP053452">
    <property type="protein sequence ID" value="QJW96971.1"/>
    <property type="molecule type" value="Genomic_DNA"/>
</dbReference>
<evidence type="ECO:0000313" key="13">
    <source>
        <dbReference type="EMBL" id="QJW96635.1"/>
    </source>
</evidence>
<dbReference type="PANTHER" id="PTHR33678">
    <property type="entry name" value="BLL1576 PROTEIN"/>
    <property type="match status" value="1"/>
</dbReference>
<dbReference type="EMBL" id="CP053452">
    <property type="protein sequence ID" value="QJW95855.1"/>
    <property type="molecule type" value="Genomic_DNA"/>
</dbReference>
<dbReference type="KEGG" id="ftj:FTUN_3768"/>
<dbReference type="KEGG" id="ftj:FTUN_4192"/>
<dbReference type="KEGG" id="ftj:FTUN_1390"/>
<evidence type="ECO:0000313" key="11">
    <source>
        <dbReference type="EMBL" id="QJW95891.1"/>
    </source>
</evidence>
<evidence type="ECO:0000256" key="1">
    <source>
        <dbReference type="SAM" id="Coils"/>
    </source>
</evidence>
<gene>
    <name evidence="5" type="ORF">FTUN_0487</name>
    <name evidence="6" type="ORF">FTUN_1390</name>
    <name evidence="7" type="ORF">FTUN_1970</name>
    <name evidence="8" type="ORF">FTUN_3369</name>
    <name evidence="9" type="ORF">FTUN_3388</name>
    <name evidence="10" type="ORF">FTUN_3409</name>
    <name evidence="11" type="ORF">FTUN_3445</name>
    <name evidence="12" type="ORF">FTUN_3768</name>
    <name evidence="13" type="ORF">FTUN_4192</name>
    <name evidence="14" type="ORF">FTUN_4531</name>
    <name evidence="15" type="ORF">FTUN_5724</name>
    <name evidence="16" type="ORF">FTUN_7661</name>
    <name evidence="17" type="ORF">FTUN_7794</name>
    <name evidence="18" type="ORF">FTUN_8391</name>
    <name evidence="19" type="ORF">FTUN_8477</name>
</gene>
<name>A0A6M5YRE9_9BACT</name>
<dbReference type="EMBL" id="CP053452">
    <property type="protein sequence ID" value="QJW95834.1"/>
    <property type="molecule type" value="Genomic_DNA"/>
</dbReference>
<dbReference type="EMBL" id="CP053452">
    <property type="protein sequence ID" value="QJW95891.1"/>
    <property type="molecule type" value="Genomic_DNA"/>
</dbReference>
<dbReference type="KEGG" id="ftj:FTUN_8391"/>
<evidence type="ECO:0000313" key="12">
    <source>
        <dbReference type="EMBL" id="QJW96211.1"/>
    </source>
</evidence>
<dbReference type="KEGG" id="ftj:FTUN_7794"/>
<dbReference type="EMBL" id="CP053452">
    <property type="protein sequence ID" value="QJW94450.1"/>
    <property type="molecule type" value="Genomic_DNA"/>
</dbReference>
<dbReference type="EMBL" id="CP053452">
    <property type="protein sequence ID" value="QJW96211.1"/>
    <property type="molecule type" value="Genomic_DNA"/>
</dbReference>
<dbReference type="KEGG" id="ftj:FTUN_5724"/>
<dbReference type="PANTHER" id="PTHR33678:SF2">
    <property type="match status" value="1"/>
</dbReference>
<organism evidence="13 20">
    <name type="scientific">Frigoriglobus tundricola</name>
    <dbReference type="NCBI Taxonomy" id="2774151"/>
    <lineage>
        <taxon>Bacteria</taxon>
        <taxon>Pseudomonadati</taxon>
        <taxon>Planctomycetota</taxon>
        <taxon>Planctomycetia</taxon>
        <taxon>Gemmatales</taxon>
        <taxon>Gemmataceae</taxon>
        <taxon>Frigoriglobus</taxon>
    </lineage>
</organism>
<evidence type="ECO:0000313" key="14">
    <source>
        <dbReference type="EMBL" id="QJW96971.1"/>
    </source>
</evidence>
<evidence type="ECO:0000313" key="16">
    <source>
        <dbReference type="EMBL" id="QJX00038.1"/>
    </source>
</evidence>
<dbReference type="KEGG" id="ftj:FTUN_3369"/>
<proteinExistence type="predicted"/>
<feature type="coiled-coil region" evidence="1">
    <location>
        <begin position="22"/>
        <end position="49"/>
    </location>
</feature>
<dbReference type="EMBL" id="CP053452">
    <property type="protein sequence ID" value="QJX00170.1"/>
    <property type="molecule type" value="Genomic_DNA"/>
</dbReference>
<dbReference type="Pfam" id="PF03050">
    <property type="entry name" value="DDE_Tnp_IS66"/>
    <property type="match status" value="1"/>
</dbReference>
<evidence type="ECO:0000313" key="17">
    <source>
        <dbReference type="EMBL" id="QJX00170.1"/>
    </source>
</evidence>
<dbReference type="Pfam" id="PF20042">
    <property type="entry name" value="DUF6444"/>
    <property type="match status" value="1"/>
</dbReference>
<evidence type="ECO:0000313" key="10">
    <source>
        <dbReference type="EMBL" id="QJW95855.1"/>
    </source>
</evidence>
<accession>A0A6M5YRE9</accession>
<dbReference type="KEGG" id="ftj:FTUN_3409"/>
<dbReference type="InterPro" id="IPR052344">
    <property type="entry name" value="Transposase-related"/>
</dbReference>
<dbReference type="EMBL" id="CP053452">
    <property type="protein sequence ID" value="QJW92987.1"/>
    <property type="molecule type" value="Genomic_DNA"/>
</dbReference>
<dbReference type="NCBIfam" id="NF033517">
    <property type="entry name" value="transpos_IS66"/>
    <property type="match status" value="1"/>
</dbReference>
<dbReference type="InterPro" id="IPR004291">
    <property type="entry name" value="Transposase_IS66_central"/>
</dbReference>
<evidence type="ECO:0000313" key="7">
    <source>
        <dbReference type="EMBL" id="QJW94450.1"/>
    </source>
</evidence>
<evidence type="ECO:0000256" key="2">
    <source>
        <dbReference type="SAM" id="MobiDB-lite"/>
    </source>
</evidence>
<dbReference type="EMBL" id="CP053452">
    <property type="protein sequence ID" value="QJW96635.1"/>
    <property type="molecule type" value="Genomic_DNA"/>
</dbReference>
<evidence type="ECO:0000259" key="4">
    <source>
        <dbReference type="Pfam" id="PF20042"/>
    </source>
</evidence>
<dbReference type="Proteomes" id="UP000503447">
    <property type="component" value="Chromosome"/>
</dbReference>
<dbReference type="KEGG" id="ftj:FTUN_0487"/>
<dbReference type="EMBL" id="CP053452">
    <property type="protein sequence ID" value="QJW95815.1"/>
    <property type="molecule type" value="Genomic_DNA"/>
</dbReference>